<feature type="domain" description="Regulator of ribonuclease activity B" evidence="2">
    <location>
        <begin position="19"/>
        <end position="88"/>
    </location>
</feature>
<feature type="region of interest" description="Disordered" evidence="1">
    <location>
        <begin position="85"/>
        <end position="149"/>
    </location>
</feature>
<feature type="compositionally biased region" description="Low complexity" evidence="1">
    <location>
        <begin position="109"/>
        <end position="123"/>
    </location>
</feature>
<evidence type="ECO:0000256" key="1">
    <source>
        <dbReference type="SAM" id="MobiDB-lite"/>
    </source>
</evidence>
<organism evidence="3 4">
    <name type="scientific">Pedococcus badiiscoriae</name>
    <dbReference type="NCBI Taxonomy" id="642776"/>
    <lineage>
        <taxon>Bacteria</taxon>
        <taxon>Bacillati</taxon>
        <taxon>Actinomycetota</taxon>
        <taxon>Actinomycetes</taxon>
        <taxon>Micrococcales</taxon>
        <taxon>Intrasporangiaceae</taxon>
        <taxon>Pedococcus</taxon>
    </lineage>
</organism>
<evidence type="ECO:0000313" key="3">
    <source>
        <dbReference type="EMBL" id="NYG07474.1"/>
    </source>
</evidence>
<dbReference type="RefSeq" id="WP_179421819.1">
    <property type="nucleotide sequence ID" value="NZ_JACCAB010000001.1"/>
</dbReference>
<dbReference type="AlphaFoldDB" id="A0A852WL35"/>
<accession>A0A852WL35</accession>
<name>A0A852WL35_9MICO</name>
<comment type="caution">
    <text evidence="3">The sequence shown here is derived from an EMBL/GenBank/DDBJ whole genome shotgun (WGS) entry which is preliminary data.</text>
</comment>
<evidence type="ECO:0000313" key="4">
    <source>
        <dbReference type="Proteomes" id="UP000573599"/>
    </source>
</evidence>
<proteinExistence type="predicted"/>
<evidence type="ECO:0000259" key="2">
    <source>
        <dbReference type="Pfam" id="PF06877"/>
    </source>
</evidence>
<dbReference type="InterPro" id="IPR009671">
    <property type="entry name" value="RraB_dom"/>
</dbReference>
<sequence length="149" mass="15569">MGLFWRNKLASFDTGHAGDDQTLTQLSQMSGLTAPRRWVHYPYFADEAGVREAAGVVAAAGWELQNVAESAAGGPDWVVIAERHGAVTDPDTVREREPSSKASLNSGRAATTTAGKPAPKPVAFGSKSEGVYPPATSHPAATEAHGGQD</sequence>
<dbReference type="EMBL" id="JACCAB010000001">
    <property type="protein sequence ID" value="NYG07474.1"/>
    <property type="molecule type" value="Genomic_DNA"/>
</dbReference>
<dbReference type="Pfam" id="PF06877">
    <property type="entry name" value="RraB"/>
    <property type="match status" value="1"/>
</dbReference>
<keyword evidence="4" id="KW-1185">Reference proteome</keyword>
<feature type="compositionally biased region" description="Basic and acidic residues" evidence="1">
    <location>
        <begin position="85"/>
        <end position="99"/>
    </location>
</feature>
<gene>
    <name evidence="3" type="ORF">BJ986_001961</name>
</gene>
<dbReference type="Proteomes" id="UP000573599">
    <property type="component" value="Unassembled WGS sequence"/>
</dbReference>
<protein>
    <recommendedName>
        <fullName evidence="2">Regulator of ribonuclease activity B domain-containing protein</fullName>
    </recommendedName>
</protein>
<reference evidence="3 4" key="1">
    <citation type="submission" date="2020-07" db="EMBL/GenBank/DDBJ databases">
        <title>Sequencing the genomes of 1000 actinobacteria strains.</title>
        <authorList>
            <person name="Klenk H.-P."/>
        </authorList>
    </citation>
    <scope>NUCLEOTIDE SEQUENCE [LARGE SCALE GENOMIC DNA]</scope>
    <source>
        <strain evidence="3 4">DSM 23987</strain>
    </source>
</reference>